<feature type="transmembrane region" description="Helical" evidence="5">
    <location>
        <begin position="83"/>
        <end position="102"/>
    </location>
</feature>
<reference evidence="8" key="1">
    <citation type="submission" date="2017-05" db="EMBL/GenBank/DDBJ databases">
        <authorList>
            <person name="Sung H."/>
        </authorList>
    </citation>
    <scope>NUCLEOTIDE SEQUENCE [LARGE SCALE GENOMIC DNA]</scope>
    <source>
        <strain evidence="8">AR23208</strain>
    </source>
</reference>
<gene>
    <name evidence="7" type="ORF">CBW65_05005</name>
</gene>
<keyword evidence="3 5" id="KW-1133">Transmembrane helix</keyword>
<feature type="domain" description="O-antigen ligase-related" evidence="6">
    <location>
        <begin position="237"/>
        <end position="372"/>
    </location>
</feature>
<evidence type="ECO:0000256" key="5">
    <source>
        <dbReference type="SAM" id="Phobius"/>
    </source>
</evidence>
<feature type="transmembrane region" description="Helical" evidence="5">
    <location>
        <begin position="418"/>
        <end position="438"/>
    </location>
</feature>
<keyword evidence="8" id="KW-1185">Reference proteome</keyword>
<organism evidence="7 8">
    <name type="scientific">Tumebacillus avium</name>
    <dbReference type="NCBI Taxonomy" id="1903704"/>
    <lineage>
        <taxon>Bacteria</taxon>
        <taxon>Bacillati</taxon>
        <taxon>Bacillota</taxon>
        <taxon>Bacilli</taxon>
        <taxon>Bacillales</taxon>
        <taxon>Alicyclobacillaceae</taxon>
        <taxon>Tumebacillus</taxon>
    </lineage>
</organism>
<sequence length="449" mass="50035">MQTQPQLGLRAGRVRDITYYLLLILSFFSIINYMLRELFGDIPLIGSLIPAWKEGLIFLLYLMFYLKSKAEGRIDWKGSRLHWLILFTFIATLLSAASNWIIKPYVLDISPTYHWVQVTATLPIVIDGLRTLLEATLYFLVLNALIDDEDTIKDMIHGMIVAATLVAAFGIFQKLAGWETPPSWTYSEVEKGIKIRVFSSIGNPNALGGFMVLITPIAIALTLWAKNWGQRILYGGASLIMLYCLILTYSRGAWLGFLAGMVIYTIITRNKWLALAGIAVLAAAAIFADTVVARLTLAFTPEYWQKASEGGRVEFWARALKIFSEYPVFGTGIGTVGDSVATRHGVPGATWIDNQYFKLLAETGIIGTLTYVAMVFTPVINGMKNVFFNKQRDTFLFALNAGIVAALCGMLVENFTAAIFEDLNVITHFWTLIALLYVSMRLQAQKAKA</sequence>
<dbReference type="InterPro" id="IPR007016">
    <property type="entry name" value="O-antigen_ligase-rel_domated"/>
</dbReference>
<feature type="transmembrane region" description="Helical" evidence="5">
    <location>
        <begin position="273"/>
        <end position="297"/>
    </location>
</feature>
<dbReference type="PANTHER" id="PTHR37422">
    <property type="entry name" value="TEICHURONIC ACID BIOSYNTHESIS PROTEIN TUAE"/>
    <property type="match status" value="1"/>
</dbReference>
<dbReference type="GO" id="GO:0016020">
    <property type="term" value="C:membrane"/>
    <property type="evidence" value="ECO:0007669"/>
    <property type="project" value="UniProtKB-SubCell"/>
</dbReference>
<feature type="transmembrane region" description="Helical" evidence="5">
    <location>
        <begin position="42"/>
        <end position="62"/>
    </location>
</feature>
<dbReference type="Proteomes" id="UP000195437">
    <property type="component" value="Chromosome"/>
</dbReference>
<keyword evidence="4 5" id="KW-0472">Membrane</keyword>
<feature type="transmembrane region" description="Helical" evidence="5">
    <location>
        <begin position="158"/>
        <end position="176"/>
    </location>
</feature>
<evidence type="ECO:0000256" key="1">
    <source>
        <dbReference type="ARBA" id="ARBA00004141"/>
    </source>
</evidence>
<keyword evidence="2 5" id="KW-0812">Transmembrane</keyword>
<feature type="transmembrane region" description="Helical" evidence="5">
    <location>
        <begin position="237"/>
        <end position="267"/>
    </location>
</feature>
<feature type="transmembrane region" description="Helical" evidence="5">
    <location>
        <begin position="394"/>
        <end position="412"/>
    </location>
</feature>
<evidence type="ECO:0000256" key="3">
    <source>
        <dbReference type="ARBA" id="ARBA00022989"/>
    </source>
</evidence>
<feature type="transmembrane region" description="Helical" evidence="5">
    <location>
        <begin position="17"/>
        <end position="36"/>
    </location>
</feature>
<dbReference type="EMBL" id="CP021434">
    <property type="protein sequence ID" value="ARU60504.1"/>
    <property type="molecule type" value="Genomic_DNA"/>
</dbReference>
<name>A0A1Y0IMD3_9BACL</name>
<feature type="transmembrane region" description="Helical" evidence="5">
    <location>
        <begin position="206"/>
        <end position="225"/>
    </location>
</feature>
<dbReference type="KEGG" id="tum:CBW65_05005"/>
<evidence type="ECO:0000259" key="6">
    <source>
        <dbReference type="Pfam" id="PF04932"/>
    </source>
</evidence>
<evidence type="ECO:0000313" key="7">
    <source>
        <dbReference type="EMBL" id="ARU60504.1"/>
    </source>
</evidence>
<evidence type="ECO:0000256" key="2">
    <source>
        <dbReference type="ARBA" id="ARBA00022692"/>
    </source>
</evidence>
<evidence type="ECO:0000313" key="8">
    <source>
        <dbReference type="Proteomes" id="UP000195437"/>
    </source>
</evidence>
<evidence type="ECO:0000256" key="4">
    <source>
        <dbReference type="ARBA" id="ARBA00023136"/>
    </source>
</evidence>
<protein>
    <recommendedName>
        <fullName evidence="6">O-antigen ligase-related domain-containing protein</fullName>
    </recommendedName>
</protein>
<dbReference type="RefSeq" id="WP_087455897.1">
    <property type="nucleotide sequence ID" value="NZ_CP021434.1"/>
</dbReference>
<dbReference type="Pfam" id="PF04932">
    <property type="entry name" value="Wzy_C"/>
    <property type="match status" value="1"/>
</dbReference>
<proteinExistence type="predicted"/>
<dbReference type="OrthoDB" id="9806320at2"/>
<dbReference type="InterPro" id="IPR051533">
    <property type="entry name" value="WaaL-like"/>
</dbReference>
<comment type="subcellular location">
    <subcellularLocation>
        <location evidence="1">Membrane</location>
        <topology evidence="1">Multi-pass membrane protein</topology>
    </subcellularLocation>
</comment>
<dbReference type="AlphaFoldDB" id="A0A1Y0IMD3"/>
<dbReference type="PANTHER" id="PTHR37422:SF13">
    <property type="entry name" value="LIPOPOLYSACCHARIDE BIOSYNTHESIS PROTEIN PA4999-RELATED"/>
    <property type="match status" value="1"/>
</dbReference>
<accession>A0A1Y0IMD3</accession>